<protein>
    <submittedName>
        <fullName evidence="1">Uncharacterized protein</fullName>
    </submittedName>
</protein>
<dbReference type="RefSeq" id="WP_073627248.1">
    <property type="nucleotide sequence ID" value="NZ_FRXO01000002.1"/>
</dbReference>
<sequence length="140" mass="15810">MFMKDGVEYRFHHMGIPVTEPRPGERYSALFGMYTRDSDCRLIRAQWHRFEETSPLHPLLRTVPHPAFKVSDLARAIEGMTLLLGPYEPIAGFHVAIVEDGGIPIEFIETELTDDQIWAKAETESILYADNPRAAPVATG</sequence>
<proteinExistence type="predicted"/>
<dbReference type="Proteomes" id="UP000186406">
    <property type="component" value="Unassembled WGS sequence"/>
</dbReference>
<keyword evidence="2" id="KW-1185">Reference proteome</keyword>
<dbReference type="STRING" id="1123029.SAMN02745172_01368"/>
<accession>A0A1M7ZET8</accession>
<dbReference type="OrthoDB" id="1986818at2"/>
<name>A0A1M7ZET8_9HYPH</name>
<reference evidence="1 2" key="1">
    <citation type="submission" date="2016-12" db="EMBL/GenBank/DDBJ databases">
        <authorList>
            <person name="Song W.-J."/>
            <person name="Kurnit D.M."/>
        </authorList>
    </citation>
    <scope>NUCLEOTIDE SEQUENCE [LARGE SCALE GENOMIC DNA]</scope>
    <source>
        <strain evidence="1 2">DSM 19599</strain>
    </source>
</reference>
<gene>
    <name evidence="1" type="ORF">SAMN02745172_01368</name>
</gene>
<dbReference type="EMBL" id="FRXO01000002">
    <property type="protein sequence ID" value="SHO63393.1"/>
    <property type="molecule type" value="Genomic_DNA"/>
</dbReference>
<organism evidence="1 2">
    <name type="scientific">Pseudoxanthobacter soli DSM 19599</name>
    <dbReference type="NCBI Taxonomy" id="1123029"/>
    <lineage>
        <taxon>Bacteria</taxon>
        <taxon>Pseudomonadati</taxon>
        <taxon>Pseudomonadota</taxon>
        <taxon>Alphaproteobacteria</taxon>
        <taxon>Hyphomicrobiales</taxon>
        <taxon>Segnochrobactraceae</taxon>
        <taxon>Pseudoxanthobacter</taxon>
    </lineage>
</organism>
<evidence type="ECO:0000313" key="1">
    <source>
        <dbReference type="EMBL" id="SHO63393.1"/>
    </source>
</evidence>
<dbReference type="AlphaFoldDB" id="A0A1M7ZET8"/>
<evidence type="ECO:0000313" key="2">
    <source>
        <dbReference type="Proteomes" id="UP000186406"/>
    </source>
</evidence>